<dbReference type="GO" id="GO:0004648">
    <property type="term" value="F:O-phospho-L-serine:2-oxoglutarate aminotransferase activity"/>
    <property type="evidence" value="ECO:0007669"/>
    <property type="project" value="UniProtKB-EC"/>
</dbReference>
<feature type="domain" description="Aminotransferase class V" evidence="7">
    <location>
        <begin position="9"/>
        <end position="92"/>
    </location>
</feature>
<dbReference type="PANTHER" id="PTHR43247">
    <property type="entry name" value="PHOSPHOSERINE AMINOTRANSFERASE"/>
    <property type="match status" value="1"/>
</dbReference>
<name>A0A9P8IEK2_9PEZI</name>
<keyword evidence="2" id="KW-0808">Transferase</keyword>
<evidence type="ECO:0000313" key="8">
    <source>
        <dbReference type="EMBL" id="KAH0548101.1"/>
    </source>
</evidence>
<sequence length="236" mass="25431">MPSRSEITYFGAGPAALPTPILESAASVLLDYNNTGVGLAEHSHRSPIAADVLSSTKTALRSLLDVPDTHEVLFMHGGGSGEFAAVVYNLVGVWVERRRRRAEAELLAAGTQKEDVDAKVLERLKGEVAEELKLDYLVTGSWSLKASQEAVRLLGKDRVNIAVDARTSSADGKFNTIPPEASWNLTPTRAEGGKGPAAFVYYCDNETVDGVEFPGFPERLARGAGGDEKEEEEEEE</sequence>
<comment type="catalytic activity">
    <reaction evidence="5">
        <text>O-phospho-L-serine + 2-oxoglutarate = 3-phosphooxypyruvate + L-glutamate</text>
        <dbReference type="Rhea" id="RHEA:14329"/>
        <dbReference type="ChEBI" id="CHEBI:16810"/>
        <dbReference type="ChEBI" id="CHEBI:18110"/>
        <dbReference type="ChEBI" id="CHEBI:29985"/>
        <dbReference type="ChEBI" id="CHEBI:57524"/>
        <dbReference type="EC" id="2.6.1.52"/>
    </reaction>
</comment>
<keyword evidence="3" id="KW-0663">Pyridoxal phosphate</keyword>
<protein>
    <recommendedName>
        <fullName evidence="7">Aminotransferase class V domain-containing protein</fullName>
    </recommendedName>
</protein>
<evidence type="ECO:0000256" key="2">
    <source>
        <dbReference type="ARBA" id="ARBA00022679"/>
    </source>
</evidence>
<dbReference type="SUPFAM" id="SSF53383">
    <property type="entry name" value="PLP-dependent transferases"/>
    <property type="match status" value="1"/>
</dbReference>
<dbReference type="InterPro" id="IPR015421">
    <property type="entry name" value="PyrdxlP-dep_Trfase_major"/>
</dbReference>
<dbReference type="GO" id="GO:0030170">
    <property type="term" value="F:pyridoxal phosphate binding"/>
    <property type="evidence" value="ECO:0007669"/>
    <property type="project" value="TreeGrafter"/>
</dbReference>
<dbReference type="Gene3D" id="3.40.640.10">
    <property type="entry name" value="Type I PLP-dependent aspartate aminotransferase-like (Major domain)"/>
    <property type="match status" value="1"/>
</dbReference>
<dbReference type="EMBL" id="JAGHQM010002839">
    <property type="protein sequence ID" value="KAH0548101.1"/>
    <property type="molecule type" value="Genomic_DNA"/>
</dbReference>
<dbReference type="AlphaFoldDB" id="A0A9P8IEK2"/>
<accession>A0A9P8IEK2</accession>
<dbReference type="GO" id="GO:0005737">
    <property type="term" value="C:cytoplasm"/>
    <property type="evidence" value="ECO:0007669"/>
    <property type="project" value="TreeGrafter"/>
</dbReference>
<evidence type="ECO:0000256" key="4">
    <source>
        <dbReference type="ARBA" id="ARBA00029440"/>
    </source>
</evidence>
<comment type="cofactor">
    <cofactor evidence="1">
        <name>pyridoxal 5'-phosphate</name>
        <dbReference type="ChEBI" id="CHEBI:597326"/>
    </cofactor>
</comment>
<dbReference type="InterPro" id="IPR022278">
    <property type="entry name" value="Pser_aminoTfrase"/>
</dbReference>
<feature type="non-terminal residue" evidence="8">
    <location>
        <position position="236"/>
    </location>
</feature>
<dbReference type="InterPro" id="IPR015424">
    <property type="entry name" value="PyrdxlP-dep_Trfase"/>
</dbReference>
<evidence type="ECO:0000256" key="5">
    <source>
        <dbReference type="ARBA" id="ARBA00049007"/>
    </source>
</evidence>
<dbReference type="Proteomes" id="UP000750711">
    <property type="component" value="Unassembled WGS sequence"/>
</dbReference>
<dbReference type="InterPro" id="IPR000192">
    <property type="entry name" value="Aminotrans_V_dom"/>
</dbReference>
<dbReference type="Pfam" id="PF00266">
    <property type="entry name" value="Aminotran_5"/>
    <property type="match status" value="1"/>
</dbReference>
<dbReference type="PANTHER" id="PTHR43247:SF1">
    <property type="entry name" value="PHOSPHOSERINE AMINOTRANSFERASE"/>
    <property type="match status" value="1"/>
</dbReference>
<keyword evidence="9" id="KW-1185">Reference proteome</keyword>
<evidence type="ECO:0000259" key="7">
    <source>
        <dbReference type="Pfam" id="PF00266"/>
    </source>
</evidence>
<dbReference type="GO" id="GO:0006564">
    <property type="term" value="P:L-serine biosynthetic process"/>
    <property type="evidence" value="ECO:0007669"/>
    <property type="project" value="InterPro"/>
</dbReference>
<proteinExistence type="predicted"/>
<gene>
    <name evidence="8" type="ORF">GP486_008167</name>
</gene>
<comment type="pathway">
    <text evidence="4">Amino-acid biosynthesis.</text>
</comment>
<feature type="region of interest" description="Disordered" evidence="6">
    <location>
        <begin position="214"/>
        <end position="236"/>
    </location>
</feature>
<comment type="caution">
    <text evidence="8">The sequence shown here is derived from an EMBL/GenBank/DDBJ whole genome shotgun (WGS) entry which is preliminary data.</text>
</comment>
<organism evidence="8 9">
    <name type="scientific">Trichoglossum hirsutum</name>
    <dbReference type="NCBI Taxonomy" id="265104"/>
    <lineage>
        <taxon>Eukaryota</taxon>
        <taxon>Fungi</taxon>
        <taxon>Dikarya</taxon>
        <taxon>Ascomycota</taxon>
        <taxon>Pezizomycotina</taxon>
        <taxon>Geoglossomycetes</taxon>
        <taxon>Geoglossales</taxon>
        <taxon>Geoglossaceae</taxon>
        <taxon>Trichoglossum</taxon>
    </lineage>
</organism>
<evidence type="ECO:0000313" key="9">
    <source>
        <dbReference type="Proteomes" id="UP000750711"/>
    </source>
</evidence>
<evidence type="ECO:0000256" key="3">
    <source>
        <dbReference type="ARBA" id="ARBA00022898"/>
    </source>
</evidence>
<reference evidence="8" key="1">
    <citation type="submission" date="2021-03" db="EMBL/GenBank/DDBJ databases">
        <title>Comparative genomics and phylogenomic investigation of the class Geoglossomycetes provide insights into ecological specialization and systematics.</title>
        <authorList>
            <person name="Melie T."/>
            <person name="Pirro S."/>
            <person name="Miller A.N."/>
            <person name="Quandt A."/>
        </authorList>
    </citation>
    <scope>NUCLEOTIDE SEQUENCE</scope>
    <source>
        <strain evidence="8">CAQ_001_2017</strain>
    </source>
</reference>
<evidence type="ECO:0000256" key="1">
    <source>
        <dbReference type="ARBA" id="ARBA00001933"/>
    </source>
</evidence>
<evidence type="ECO:0000256" key="6">
    <source>
        <dbReference type="SAM" id="MobiDB-lite"/>
    </source>
</evidence>